<comment type="caution">
    <text evidence="2">The sequence shown here is derived from an EMBL/GenBank/DDBJ whole genome shotgun (WGS) entry which is preliminary data.</text>
</comment>
<dbReference type="EMBL" id="LGYO01000022">
    <property type="protein sequence ID" value="KNZ41867.1"/>
    <property type="molecule type" value="Genomic_DNA"/>
</dbReference>
<evidence type="ECO:0000313" key="2">
    <source>
        <dbReference type="EMBL" id="KNZ41867.1"/>
    </source>
</evidence>
<name>A0A0L6U0L2_9FIRM</name>
<dbReference type="Proteomes" id="UP000036873">
    <property type="component" value="Unassembled WGS sequence"/>
</dbReference>
<sequence length="270" mass="31091">MKNTLNTDYFESLWLNDHPFNDRNADFWNLRAEEFNQSVSKNHSVSNREKKVAYFLEKGLIDSKSRALDIGCGTGQLAIALAKVVKEVVAMDFSEKMLDFAKDNARIAGVDNIRFVLSDWESFDLEEPFDLVIASMSPAINGPADLDKMLSASKGSCYLSSFVKRSGAFKEKLYRVTDQVFKPQYNIINYIFNILWTKGYFAELSYEMGNYERLLPLEKAREIYPLELDISESPEKIKTLYAFLDQEEKDGFITEIMNQIRGELIWKVSK</sequence>
<evidence type="ECO:0000259" key="1">
    <source>
        <dbReference type="Pfam" id="PF13847"/>
    </source>
</evidence>
<dbReference type="InterPro" id="IPR050723">
    <property type="entry name" value="CFA/CMAS"/>
</dbReference>
<gene>
    <name evidence="2" type="ORF">AKG39_09630</name>
</gene>
<accession>A0A0L6U0L2</accession>
<dbReference type="Gene3D" id="3.40.50.150">
    <property type="entry name" value="Vaccinia Virus protein VP39"/>
    <property type="match status" value="1"/>
</dbReference>
<dbReference type="OrthoDB" id="9811589at2"/>
<dbReference type="AlphaFoldDB" id="A0A0L6U0L2"/>
<dbReference type="PANTHER" id="PTHR43667">
    <property type="entry name" value="CYCLOPROPANE-FATTY-ACYL-PHOSPHOLIPID SYNTHASE"/>
    <property type="match status" value="1"/>
</dbReference>
<organism evidence="2 3">
    <name type="scientific">Acetobacterium bakii</name>
    <dbReference type="NCBI Taxonomy" id="52689"/>
    <lineage>
        <taxon>Bacteria</taxon>
        <taxon>Bacillati</taxon>
        <taxon>Bacillota</taxon>
        <taxon>Clostridia</taxon>
        <taxon>Eubacteriales</taxon>
        <taxon>Eubacteriaceae</taxon>
        <taxon>Acetobacterium</taxon>
    </lineage>
</organism>
<feature type="domain" description="Methyltransferase" evidence="1">
    <location>
        <begin position="62"/>
        <end position="151"/>
    </location>
</feature>
<dbReference type="RefSeq" id="WP_050740176.1">
    <property type="nucleotide sequence ID" value="NZ_LGYO01000022.1"/>
</dbReference>
<dbReference type="SUPFAM" id="SSF53335">
    <property type="entry name" value="S-adenosyl-L-methionine-dependent methyltransferases"/>
    <property type="match status" value="1"/>
</dbReference>
<keyword evidence="3" id="KW-1185">Reference proteome</keyword>
<evidence type="ECO:0000313" key="3">
    <source>
        <dbReference type="Proteomes" id="UP000036873"/>
    </source>
</evidence>
<proteinExistence type="predicted"/>
<dbReference type="PANTHER" id="PTHR43667:SF2">
    <property type="entry name" value="FATTY ACID C-METHYL TRANSFERASE"/>
    <property type="match status" value="1"/>
</dbReference>
<dbReference type="STRING" id="52689.AKG39_09630"/>
<dbReference type="Pfam" id="PF13847">
    <property type="entry name" value="Methyltransf_31"/>
    <property type="match status" value="1"/>
</dbReference>
<protein>
    <recommendedName>
        <fullName evidence="1">Methyltransferase domain-containing protein</fullName>
    </recommendedName>
</protein>
<reference evidence="3" key="1">
    <citation type="submission" date="2015-07" db="EMBL/GenBank/DDBJ databases">
        <title>Draft genome sequence of Acetobacterium bakii DSM 8293, a potential psychrophilic chemical producer through syngas fermentation.</title>
        <authorList>
            <person name="Song Y."/>
            <person name="Hwang S."/>
            <person name="Cho B.-K."/>
        </authorList>
    </citation>
    <scope>NUCLEOTIDE SEQUENCE [LARGE SCALE GENOMIC DNA]</scope>
    <source>
        <strain evidence="3">DSM 8239</strain>
    </source>
</reference>
<dbReference type="InterPro" id="IPR025714">
    <property type="entry name" value="Methyltranfer_dom"/>
</dbReference>
<dbReference type="CDD" id="cd02440">
    <property type="entry name" value="AdoMet_MTases"/>
    <property type="match status" value="1"/>
</dbReference>
<dbReference type="InterPro" id="IPR029063">
    <property type="entry name" value="SAM-dependent_MTases_sf"/>
</dbReference>